<dbReference type="InterPro" id="IPR001333">
    <property type="entry name" value="Peptidase_M32_Taq"/>
</dbReference>
<proteinExistence type="inferred from homology"/>
<comment type="similarity">
    <text evidence="1">Belongs to the peptidase M32 family.</text>
</comment>
<evidence type="ECO:0000313" key="2">
    <source>
        <dbReference type="EMBL" id="GLQ18915.1"/>
    </source>
</evidence>
<dbReference type="EMBL" id="BSNI01000002">
    <property type="protein sequence ID" value="GLQ18915.1"/>
    <property type="molecule type" value="Genomic_DNA"/>
</dbReference>
<dbReference type="RefSeq" id="WP_284366029.1">
    <property type="nucleotide sequence ID" value="NZ_BSNI01000002.1"/>
</dbReference>
<reference evidence="2" key="1">
    <citation type="journal article" date="2014" name="Int. J. Syst. Evol. Microbiol.">
        <title>Complete genome of a new Firmicutes species belonging to the dominant human colonic microbiota ('Ruminococcus bicirculans') reveals two chromosomes and a selective capacity to utilize plant glucans.</title>
        <authorList>
            <consortium name="NISC Comparative Sequencing Program"/>
            <person name="Wegmann U."/>
            <person name="Louis P."/>
            <person name="Goesmann A."/>
            <person name="Henrissat B."/>
            <person name="Duncan S.H."/>
            <person name="Flint H.J."/>
        </authorList>
    </citation>
    <scope>NUCLEOTIDE SEQUENCE</scope>
    <source>
        <strain evidence="2">NBRC 107169</strain>
    </source>
</reference>
<keyword evidence="1" id="KW-0645">Protease</keyword>
<dbReference type="PANTHER" id="PTHR34217">
    <property type="entry name" value="METAL-DEPENDENT CARBOXYPEPTIDASE"/>
    <property type="match status" value="1"/>
</dbReference>
<dbReference type="PROSITE" id="PS52034">
    <property type="entry name" value="PEPTIDASE_M32"/>
    <property type="match status" value="1"/>
</dbReference>
<accession>A0ABQ5UUF4</accession>
<keyword evidence="1" id="KW-0482">Metalloprotease</keyword>
<organism evidence="2 3">
    <name type="scientific">Maritalea porphyrae</name>
    <dbReference type="NCBI Taxonomy" id="880732"/>
    <lineage>
        <taxon>Bacteria</taxon>
        <taxon>Pseudomonadati</taxon>
        <taxon>Pseudomonadota</taxon>
        <taxon>Alphaproteobacteria</taxon>
        <taxon>Hyphomicrobiales</taxon>
        <taxon>Devosiaceae</taxon>
        <taxon>Maritalea</taxon>
    </lineage>
</organism>
<keyword evidence="3" id="KW-1185">Reference proteome</keyword>
<dbReference type="Pfam" id="PF02074">
    <property type="entry name" value="Peptidase_M32"/>
    <property type="match status" value="1"/>
</dbReference>
<keyword evidence="1" id="KW-0479">Metal-binding</keyword>
<evidence type="ECO:0000313" key="3">
    <source>
        <dbReference type="Proteomes" id="UP001161405"/>
    </source>
</evidence>
<comment type="caution">
    <text evidence="2">The sequence shown here is derived from an EMBL/GenBank/DDBJ whole genome shotgun (WGS) entry which is preliminary data.</text>
</comment>
<protein>
    <recommendedName>
        <fullName evidence="1">Metal-dependent carboxypeptidase</fullName>
        <ecNumber evidence="1">3.4.17.19</ecNumber>
    </recommendedName>
</protein>
<dbReference type="SUPFAM" id="SSF55486">
    <property type="entry name" value="Metalloproteases ('zincins'), catalytic domain"/>
    <property type="match status" value="1"/>
</dbReference>
<dbReference type="EC" id="3.4.17.19" evidence="1"/>
<reference evidence="2" key="2">
    <citation type="submission" date="2023-01" db="EMBL/GenBank/DDBJ databases">
        <title>Draft genome sequence of Maritalea porphyrae strain NBRC 107169.</title>
        <authorList>
            <person name="Sun Q."/>
            <person name="Mori K."/>
        </authorList>
    </citation>
    <scope>NUCLEOTIDE SEQUENCE</scope>
    <source>
        <strain evidence="2">NBRC 107169</strain>
    </source>
</reference>
<dbReference type="CDD" id="cd06460">
    <property type="entry name" value="M32_Taq"/>
    <property type="match status" value="1"/>
</dbReference>
<evidence type="ECO:0000256" key="1">
    <source>
        <dbReference type="PIRNR" id="PIRNR006615"/>
    </source>
</evidence>
<keyword evidence="1 2" id="KW-0121">Carboxypeptidase</keyword>
<dbReference type="Gene3D" id="1.10.1370.30">
    <property type="match status" value="1"/>
</dbReference>
<dbReference type="PIRSF" id="PIRSF006615">
    <property type="entry name" value="Zn_crbxpep_Taq"/>
    <property type="match status" value="1"/>
</dbReference>
<keyword evidence="1" id="KW-0378">Hydrolase</keyword>
<dbReference type="PRINTS" id="PR00998">
    <property type="entry name" value="CRBOXYPTASET"/>
</dbReference>
<comment type="catalytic activity">
    <reaction evidence="1">
        <text>Release of a C-terminal amino acid with broad specificity, except for -Pro.</text>
        <dbReference type="EC" id="3.4.17.19"/>
    </reaction>
</comment>
<sequence>MSAYRQLVDRFNQISAIRGASSMLSWDAETMMPDGAAGVRGEQLAALAGVAHEKITDAALSDMIEQAKGEALDGWDAANLKEMERSFHHANALPNDLVSALTKATSHCTHVWQAARPKDDFESFAKAFEPVLKLVREASVAKSEALGLEPYDAMLDEYDPGMSSAQVDEYFGSLQAFLPDFLSEALEHQANNRQFKPLEGDTPTAAQEKLGRKFMTALGFDFNHGRIDVSAHPFCGGVPGDVRLTTRYNDDAFSQSLYGVLHETGHAMYELGLPEKWRGQPVGQARGMSMHESQSLFLDMQLCRTDEFFAYALPVVRDTFGVSGDTWESENFKRSLLEVERGFIRVDADEVTYPLHVMLRYRLEKALLSGDLQINDLEAAWNDEMKKSVGVVPDRVGNGCMQDIHWPSGAVGYFPTYTIGAMIAAQLFDTLKTQVPSWAEDVQKGEFGAVFAWLRENVHQKASLHSTPELITQATGKPLDVEIFKNHLRDRYLS</sequence>
<dbReference type="PANTHER" id="PTHR34217:SF1">
    <property type="entry name" value="CARBOXYPEPTIDASE 1"/>
    <property type="match status" value="1"/>
</dbReference>
<name>A0ABQ5UUF4_9HYPH</name>
<dbReference type="Proteomes" id="UP001161405">
    <property type="component" value="Unassembled WGS sequence"/>
</dbReference>
<dbReference type="GO" id="GO:0004180">
    <property type="term" value="F:carboxypeptidase activity"/>
    <property type="evidence" value="ECO:0007669"/>
    <property type="project" value="UniProtKB-KW"/>
</dbReference>
<comment type="function">
    <text evidence="1">Broad specificity carboxypetidase that releases amino acids sequentially from the C-terminus, including neutral, aromatic, polar and basic residues.</text>
</comment>
<gene>
    <name evidence="2" type="ORF">GCM10007879_31640</name>
</gene>